<keyword evidence="10" id="KW-0325">Glycoprotein</keyword>
<keyword evidence="6" id="KW-1133">Transmembrane helix</keyword>
<dbReference type="EMBL" id="AAGW02066619">
    <property type="status" value="NOT_ANNOTATED_CDS"/>
    <property type="molecule type" value="Genomic_DNA"/>
</dbReference>
<dbReference type="PANTHER" id="PTHR12223:SF36">
    <property type="entry name" value="VESICULAR INTEGRAL-MEMBRANE PROTEIN VIP36"/>
    <property type="match status" value="1"/>
</dbReference>
<dbReference type="FunFam" id="2.60.120.200:FF:000017">
    <property type="entry name" value="Vesicular integral-membrane protein VIP36"/>
    <property type="match status" value="1"/>
</dbReference>
<keyword evidence="3" id="KW-0479">Metal-binding</keyword>
<dbReference type="EMBL" id="AAGW02066617">
    <property type="status" value="NOT_ANNOTATED_CDS"/>
    <property type="molecule type" value="Genomic_DNA"/>
</dbReference>
<dbReference type="Bgee" id="ENSOCUG00000022519">
    <property type="expression patterns" value="Expressed in uterus and 16 other cell types or tissues"/>
</dbReference>
<dbReference type="Pfam" id="PF03388">
    <property type="entry name" value="Lectin_leg-like"/>
    <property type="match status" value="1"/>
</dbReference>
<evidence type="ECO:0000256" key="3">
    <source>
        <dbReference type="ARBA" id="ARBA00022723"/>
    </source>
</evidence>
<reference evidence="14" key="2">
    <citation type="submission" date="2025-08" db="UniProtKB">
        <authorList>
            <consortium name="Ensembl"/>
        </authorList>
    </citation>
    <scope>IDENTIFICATION</scope>
    <source>
        <strain evidence="14">Thorbecke</strain>
    </source>
</reference>
<dbReference type="Ensembl" id="ENSOCUT00000061720.1">
    <property type="protein sequence ID" value="ENSOCUP00000044671.1"/>
    <property type="gene ID" value="ENSOCUG00000022519.3"/>
</dbReference>
<evidence type="ECO:0000256" key="9">
    <source>
        <dbReference type="ARBA" id="ARBA00023157"/>
    </source>
</evidence>
<dbReference type="CDD" id="cd06901">
    <property type="entry name" value="lectin_VIP36_VIPL"/>
    <property type="match status" value="1"/>
</dbReference>
<dbReference type="EMBL" id="AAGW02066614">
    <property type="status" value="NOT_ANNOTATED_CDS"/>
    <property type="molecule type" value="Genomic_DNA"/>
</dbReference>
<keyword evidence="5" id="KW-0430">Lectin</keyword>
<feature type="region of interest" description="Disordered" evidence="11">
    <location>
        <begin position="324"/>
        <end position="353"/>
    </location>
</feature>
<comment type="subcellular location">
    <subcellularLocation>
        <location evidence="1">Golgi apparatus membrane</location>
        <topology evidence="1">Single-pass type I membrane protein</topology>
    </subcellularLocation>
</comment>
<dbReference type="EMBL" id="AAGW02066622">
    <property type="status" value="NOT_ANNOTATED_CDS"/>
    <property type="molecule type" value="Genomic_DNA"/>
</dbReference>
<dbReference type="InterPro" id="IPR013320">
    <property type="entry name" value="ConA-like_dom_sf"/>
</dbReference>
<evidence type="ECO:0000259" key="13">
    <source>
        <dbReference type="PROSITE" id="PS51328"/>
    </source>
</evidence>
<dbReference type="EMBL" id="AAGW02066616">
    <property type="status" value="NOT_ANNOTATED_CDS"/>
    <property type="molecule type" value="Genomic_DNA"/>
</dbReference>
<evidence type="ECO:0000256" key="8">
    <source>
        <dbReference type="ARBA" id="ARBA00023136"/>
    </source>
</evidence>
<sequence length="466" mass="52403">MAAEGWIWRWGWGRRCPGRPGLPGPGPGPTTLLFVLLLGAVAADITDGNSEHLKREHSLIKPYQGVGSSSMPLWDFQGSTMLTSQYVRLTPDERSKEGSIWNHQPCFLKDWEMHVHFKVHGTGKKNLHGDGIALWYTRDRLVPGPVFGSKDNFHGLAIFLDTYPNDETTERVFPYISVMVNNGSLSYDHSKDGRWTELAGCTADFRNRDHDTFLAVRYSRGRLTVMTDLEDKNEWKNCIDITGVRLPTGYYFGASAGTGDLSDNHDIISMKLFQLMVEHTPDEENIDWTKIEPSVNFLKSPKGLAEVHKLPLLVTNPWQHHPSHLFPCQQAGDSSPHPGRATRHVTERKRKGREREDFHPPLLLWICSFSFHHTPSTGSLSKWPHRPGWARLKPGARNQEIPLGLPRGYRGPSTGTIFHCFPRPLTGSWIGSGAAGTRTSGPFRMPALQTEALPTTPQHQPLLAYF</sequence>
<keyword evidence="9" id="KW-1015">Disulfide bond</keyword>
<dbReference type="EMBL" id="AAGW02066613">
    <property type="status" value="NOT_ANNOTATED_CDS"/>
    <property type="molecule type" value="Genomic_DNA"/>
</dbReference>
<dbReference type="EMBL" id="AAGW02066621">
    <property type="status" value="NOT_ANNOTATED_CDS"/>
    <property type="molecule type" value="Genomic_DNA"/>
</dbReference>
<dbReference type="EMBL" id="AAGW02066620">
    <property type="status" value="NOT_ANNOTATED_CDS"/>
    <property type="molecule type" value="Genomic_DNA"/>
</dbReference>
<dbReference type="EMBL" id="AAGW02066615">
    <property type="status" value="NOT_ANNOTATED_CDS"/>
    <property type="molecule type" value="Genomic_DNA"/>
</dbReference>
<evidence type="ECO:0000256" key="1">
    <source>
        <dbReference type="ARBA" id="ARBA00004614"/>
    </source>
</evidence>
<evidence type="ECO:0000313" key="15">
    <source>
        <dbReference type="Proteomes" id="UP000001811"/>
    </source>
</evidence>
<dbReference type="InterPro" id="IPR051136">
    <property type="entry name" value="Intracellular_Lectin-GPT"/>
</dbReference>
<evidence type="ECO:0000256" key="11">
    <source>
        <dbReference type="SAM" id="MobiDB-lite"/>
    </source>
</evidence>
<evidence type="ECO:0000256" key="5">
    <source>
        <dbReference type="ARBA" id="ARBA00022734"/>
    </source>
</evidence>
<dbReference type="Proteomes" id="UP000001811">
    <property type="component" value="Chromosome 3"/>
</dbReference>
<feature type="chain" id="PRO_5023824044" evidence="12">
    <location>
        <begin position="44"/>
        <end position="466"/>
    </location>
</feature>
<dbReference type="AlphaFoldDB" id="A0A5F9DGC4"/>
<keyword evidence="2" id="KW-0812">Transmembrane</keyword>
<dbReference type="GO" id="GO:0000139">
    <property type="term" value="C:Golgi membrane"/>
    <property type="evidence" value="ECO:0007669"/>
    <property type="project" value="UniProtKB-SubCell"/>
</dbReference>
<dbReference type="InterPro" id="IPR035664">
    <property type="entry name" value="VIP36_lectin"/>
</dbReference>
<evidence type="ECO:0000256" key="6">
    <source>
        <dbReference type="ARBA" id="ARBA00022989"/>
    </source>
</evidence>
<name>A0A5F9DGC4_RABIT</name>
<dbReference type="GO" id="GO:0006888">
    <property type="term" value="P:endoplasmic reticulum to Golgi vesicle-mediated transport"/>
    <property type="evidence" value="ECO:0007669"/>
    <property type="project" value="TreeGrafter"/>
</dbReference>
<proteinExistence type="predicted"/>
<feature type="signal peptide" evidence="12">
    <location>
        <begin position="1"/>
        <end position="43"/>
    </location>
</feature>
<dbReference type="SUPFAM" id="SSF49899">
    <property type="entry name" value="Concanavalin A-like lectins/glucanases"/>
    <property type="match status" value="1"/>
</dbReference>
<dbReference type="GO" id="GO:0046872">
    <property type="term" value="F:metal ion binding"/>
    <property type="evidence" value="ECO:0007669"/>
    <property type="project" value="UniProtKB-KW"/>
</dbReference>
<dbReference type="Gene3D" id="2.60.120.200">
    <property type="match status" value="1"/>
</dbReference>
<keyword evidence="4 12" id="KW-0732">Signal</keyword>
<keyword evidence="8" id="KW-0472">Membrane</keyword>
<keyword evidence="15" id="KW-1185">Reference proteome</keyword>
<evidence type="ECO:0000256" key="7">
    <source>
        <dbReference type="ARBA" id="ARBA00023034"/>
    </source>
</evidence>
<feature type="domain" description="L-type lectin-like" evidence="13">
    <location>
        <begin position="51"/>
        <end position="275"/>
    </location>
</feature>
<protein>
    <submittedName>
        <fullName evidence="14">Lectin, mannose binding 2</fullName>
    </submittedName>
</protein>
<accession>A0A5F9DGC4</accession>
<gene>
    <name evidence="14" type="primary">LMAN2</name>
</gene>
<dbReference type="GO" id="GO:0005793">
    <property type="term" value="C:endoplasmic reticulum-Golgi intermediate compartment"/>
    <property type="evidence" value="ECO:0007669"/>
    <property type="project" value="TreeGrafter"/>
</dbReference>
<dbReference type="PROSITE" id="PS51328">
    <property type="entry name" value="L_LECTIN_LIKE"/>
    <property type="match status" value="1"/>
</dbReference>
<dbReference type="EMBL" id="AAGW02066618">
    <property type="status" value="NOT_ANNOTATED_CDS"/>
    <property type="molecule type" value="Genomic_DNA"/>
</dbReference>
<reference evidence="14 15" key="1">
    <citation type="journal article" date="2011" name="Nature">
        <title>A high-resolution map of human evolutionary constraint using 29 mammals.</title>
        <authorList>
            <person name="Lindblad-Toh K."/>
            <person name="Garber M."/>
            <person name="Zuk O."/>
            <person name="Lin M.F."/>
            <person name="Parker B.J."/>
            <person name="Washietl S."/>
            <person name="Kheradpour P."/>
            <person name="Ernst J."/>
            <person name="Jordan G."/>
            <person name="Mauceli E."/>
            <person name="Ward L.D."/>
            <person name="Lowe C.B."/>
            <person name="Holloway A.K."/>
            <person name="Clamp M."/>
            <person name="Gnerre S."/>
            <person name="Alfoldi J."/>
            <person name="Beal K."/>
            <person name="Chang J."/>
            <person name="Clawson H."/>
            <person name="Cuff J."/>
            <person name="Di Palma F."/>
            <person name="Fitzgerald S."/>
            <person name="Flicek P."/>
            <person name="Guttman M."/>
            <person name="Hubisz M.J."/>
            <person name="Jaffe D.B."/>
            <person name="Jungreis I."/>
            <person name="Kent W.J."/>
            <person name="Kostka D."/>
            <person name="Lara M."/>
            <person name="Martins A.L."/>
            <person name="Massingham T."/>
            <person name="Moltke I."/>
            <person name="Raney B.J."/>
            <person name="Rasmussen M.D."/>
            <person name="Robinson J."/>
            <person name="Stark A."/>
            <person name="Vilella A.J."/>
            <person name="Wen J."/>
            <person name="Xie X."/>
            <person name="Zody M.C."/>
            <person name="Baldwin J."/>
            <person name="Bloom T."/>
            <person name="Chin C.W."/>
            <person name="Heiman D."/>
            <person name="Nicol R."/>
            <person name="Nusbaum C."/>
            <person name="Young S."/>
            <person name="Wilkinson J."/>
            <person name="Worley K.C."/>
            <person name="Kovar C.L."/>
            <person name="Muzny D.M."/>
            <person name="Gibbs R.A."/>
            <person name="Cree A."/>
            <person name="Dihn H.H."/>
            <person name="Fowler G."/>
            <person name="Jhangiani S."/>
            <person name="Joshi V."/>
            <person name="Lee S."/>
            <person name="Lewis L.R."/>
            <person name="Nazareth L.V."/>
            <person name="Okwuonu G."/>
            <person name="Santibanez J."/>
            <person name="Warren W.C."/>
            <person name="Mardis E.R."/>
            <person name="Weinstock G.M."/>
            <person name="Wilson R.K."/>
            <person name="Delehaunty K."/>
            <person name="Dooling D."/>
            <person name="Fronik C."/>
            <person name="Fulton L."/>
            <person name="Fulton B."/>
            <person name="Graves T."/>
            <person name="Minx P."/>
            <person name="Sodergren E."/>
            <person name="Birney E."/>
            <person name="Margulies E.H."/>
            <person name="Herrero J."/>
            <person name="Green E.D."/>
            <person name="Haussler D."/>
            <person name="Siepel A."/>
            <person name="Goldman N."/>
            <person name="Pollard K.S."/>
            <person name="Pedersen J.S."/>
            <person name="Lander E.S."/>
            <person name="Kellis M."/>
        </authorList>
    </citation>
    <scope>NUCLEOTIDE SEQUENCE [LARGE SCALE GENOMIC DNA]</scope>
    <source>
        <strain evidence="14 15">Thorbecke inbred</strain>
    </source>
</reference>
<evidence type="ECO:0000256" key="12">
    <source>
        <dbReference type="SAM" id="SignalP"/>
    </source>
</evidence>
<feature type="compositionally biased region" description="Basic residues" evidence="11">
    <location>
        <begin position="340"/>
        <end position="352"/>
    </location>
</feature>
<evidence type="ECO:0000256" key="10">
    <source>
        <dbReference type="ARBA" id="ARBA00023180"/>
    </source>
</evidence>
<organism evidence="14 15">
    <name type="scientific">Oryctolagus cuniculus</name>
    <name type="common">Rabbit</name>
    <dbReference type="NCBI Taxonomy" id="9986"/>
    <lineage>
        <taxon>Eukaryota</taxon>
        <taxon>Metazoa</taxon>
        <taxon>Chordata</taxon>
        <taxon>Craniata</taxon>
        <taxon>Vertebrata</taxon>
        <taxon>Euteleostomi</taxon>
        <taxon>Mammalia</taxon>
        <taxon>Eutheria</taxon>
        <taxon>Euarchontoglires</taxon>
        <taxon>Glires</taxon>
        <taxon>Lagomorpha</taxon>
        <taxon>Leporidae</taxon>
        <taxon>Oryctolagus</taxon>
    </lineage>
</organism>
<reference evidence="14" key="3">
    <citation type="submission" date="2025-09" db="UniProtKB">
        <authorList>
            <consortium name="Ensembl"/>
        </authorList>
    </citation>
    <scope>IDENTIFICATION</scope>
    <source>
        <strain evidence="14">Thorbecke</strain>
    </source>
</reference>
<dbReference type="GeneTree" id="ENSGT00940000158355"/>
<evidence type="ECO:0000256" key="2">
    <source>
        <dbReference type="ARBA" id="ARBA00022692"/>
    </source>
</evidence>
<dbReference type="GO" id="GO:0005789">
    <property type="term" value="C:endoplasmic reticulum membrane"/>
    <property type="evidence" value="ECO:0007669"/>
    <property type="project" value="TreeGrafter"/>
</dbReference>
<keyword evidence="7" id="KW-0333">Golgi apparatus</keyword>
<dbReference type="GO" id="GO:0005537">
    <property type="term" value="F:D-mannose binding"/>
    <property type="evidence" value="ECO:0007669"/>
    <property type="project" value="TreeGrafter"/>
</dbReference>
<evidence type="ECO:0000256" key="4">
    <source>
        <dbReference type="ARBA" id="ARBA00022729"/>
    </source>
</evidence>
<evidence type="ECO:0000313" key="14">
    <source>
        <dbReference type="Ensembl" id="ENSOCUP00000044671.1"/>
    </source>
</evidence>
<dbReference type="InterPro" id="IPR005052">
    <property type="entry name" value="Lectin_leg"/>
</dbReference>
<dbReference type="GO" id="GO:0030134">
    <property type="term" value="C:COPII-coated ER to Golgi transport vesicle"/>
    <property type="evidence" value="ECO:0007669"/>
    <property type="project" value="TreeGrafter"/>
</dbReference>
<dbReference type="PANTHER" id="PTHR12223">
    <property type="entry name" value="VESICULAR MANNOSE-BINDING LECTIN"/>
    <property type="match status" value="1"/>
</dbReference>